<feature type="compositionally biased region" description="Basic residues" evidence="1">
    <location>
        <begin position="142"/>
        <end position="152"/>
    </location>
</feature>
<feature type="compositionally biased region" description="Polar residues" evidence="1">
    <location>
        <begin position="475"/>
        <end position="485"/>
    </location>
</feature>
<accession>A0A164TRP6</accession>
<dbReference type="Proteomes" id="UP000076722">
    <property type="component" value="Unassembled WGS sequence"/>
</dbReference>
<evidence type="ECO:0000256" key="1">
    <source>
        <dbReference type="SAM" id="MobiDB-lite"/>
    </source>
</evidence>
<feature type="region of interest" description="Disordered" evidence="1">
    <location>
        <begin position="443"/>
        <end position="485"/>
    </location>
</feature>
<sequence>MDLPIKKKRRLNKEPPTSLFVQPATAQALELDQSSSPRITSDPVVPAFPRGTSDTTGSEHDQLHQNVVTVDAFLRQQKHGQSTASGRTYGKARRYAKPQVADSKDDTTDQLTSEGRTSPPCEDEERENSVGAPDSKAGTSKRASKKRKRGPSTHRDPGHSELDRRLAAHLPDNALTPPTTPDGTLLPRPLIFTPISRLSPLRRKPTLLPPSSTLKVSKSFPKSIFAPPASDSTFVTSRKTPRRPVTTWMGSLELKDRANQSTLNLQPNPQISPLSFMPFKPQNGIPRRATAPSTSPFKAKRARNTCSEIKGSTQKLDMEPLACGHQADDASKGRRGTDRAVILPAPPELATSVDDFDEILSENTRPGLIVVEGSSDTSACHSEQYATEDRVAKNARKPLKSLSSFFPEFFEAARSVTKIERRPSKPAPNTKLEDFFSTVSTARSATPSITEGNSHCHPDNLDGPPRTGCILVPNSAESSRAASPT</sequence>
<feature type="compositionally biased region" description="Basic residues" evidence="1">
    <location>
        <begin position="1"/>
        <end position="11"/>
    </location>
</feature>
<feature type="compositionally biased region" description="Polar residues" evidence="1">
    <location>
        <begin position="443"/>
        <end position="453"/>
    </location>
</feature>
<name>A0A164TRP6_9AGAM</name>
<reference evidence="2 3" key="1">
    <citation type="journal article" date="2016" name="Mol. Biol. Evol.">
        <title>Comparative Genomics of Early-Diverging Mushroom-Forming Fungi Provides Insights into the Origins of Lignocellulose Decay Capabilities.</title>
        <authorList>
            <person name="Nagy L.G."/>
            <person name="Riley R."/>
            <person name="Tritt A."/>
            <person name="Adam C."/>
            <person name="Daum C."/>
            <person name="Floudas D."/>
            <person name="Sun H."/>
            <person name="Yadav J.S."/>
            <person name="Pangilinan J."/>
            <person name="Larsson K.H."/>
            <person name="Matsuura K."/>
            <person name="Barry K."/>
            <person name="Labutti K."/>
            <person name="Kuo R."/>
            <person name="Ohm R.A."/>
            <person name="Bhattacharya S.S."/>
            <person name="Shirouzu T."/>
            <person name="Yoshinaga Y."/>
            <person name="Martin F.M."/>
            <person name="Grigoriev I.V."/>
            <person name="Hibbett D.S."/>
        </authorList>
    </citation>
    <scope>NUCLEOTIDE SEQUENCE [LARGE SCALE GENOMIC DNA]</scope>
    <source>
        <strain evidence="2 3">HHB9708</strain>
    </source>
</reference>
<feature type="region of interest" description="Disordered" evidence="1">
    <location>
        <begin position="1"/>
        <end position="160"/>
    </location>
</feature>
<proteinExistence type="predicted"/>
<evidence type="ECO:0000313" key="2">
    <source>
        <dbReference type="EMBL" id="KZS92584.1"/>
    </source>
</evidence>
<dbReference type="EMBL" id="KV419410">
    <property type="protein sequence ID" value="KZS92584.1"/>
    <property type="molecule type" value="Genomic_DNA"/>
</dbReference>
<protein>
    <submittedName>
        <fullName evidence="2">Uncharacterized protein</fullName>
    </submittedName>
</protein>
<dbReference type="AlphaFoldDB" id="A0A164TRP6"/>
<gene>
    <name evidence="2" type="ORF">SISNIDRAFT_550561</name>
</gene>
<evidence type="ECO:0000313" key="3">
    <source>
        <dbReference type="Proteomes" id="UP000076722"/>
    </source>
</evidence>
<organism evidence="2 3">
    <name type="scientific">Sistotremastrum niveocremeum HHB9708</name>
    <dbReference type="NCBI Taxonomy" id="1314777"/>
    <lineage>
        <taxon>Eukaryota</taxon>
        <taxon>Fungi</taxon>
        <taxon>Dikarya</taxon>
        <taxon>Basidiomycota</taxon>
        <taxon>Agaricomycotina</taxon>
        <taxon>Agaricomycetes</taxon>
        <taxon>Sistotremastrales</taxon>
        <taxon>Sistotremastraceae</taxon>
        <taxon>Sertulicium</taxon>
        <taxon>Sertulicium niveocremeum</taxon>
    </lineage>
</organism>
<keyword evidence="3" id="KW-1185">Reference proteome</keyword>